<keyword evidence="3" id="KW-1185">Reference proteome</keyword>
<proteinExistence type="predicted"/>
<gene>
    <name evidence="2" type="ORF">GCM10017161_41680</name>
</gene>
<feature type="domain" description="YdhG-like" evidence="1">
    <location>
        <begin position="25"/>
        <end position="125"/>
    </location>
</feature>
<accession>A0A919EP92</accession>
<reference evidence="2" key="2">
    <citation type="submission" date="2020-09" db="EMBL/GenBank/DDBJ databases">
        <authorList>
            <person name="Sun Q."/>
            <person name="Kim S."/>
        </authorList>
    </citation>
    <scope>NUCLEOTIDE SEQUENCE</scope>
    <source>
        <strain evidence="2">KCTC 42731</strain>
    </source>
</reference>
<dbReference type="AlphaFoldDB" id="A0A919EP92"/>
<evidence type="ECO:0000313" key="2">
    <source>
        <dbReference type="EMBL" id="GHG07644.1"/>
    </source>
</evidence>
<dbReference type="RefSeq" id="WP_189774791.1">
    <property type="nucleotide sequence ID" value="NZ_BNCK01000015.1"/>
</dbReference>
<reference evidence="2" key="1">
    <citation type="journal article" date="2014" name="Int. J. Syst. Evol. Microbiol.">
        <title>Complete genome sequence of Corynebacterium casei LMG S-19264T (=DSM 44701T), isolated from a smear-ripened cheese.</title>
        <authorList>
            <consortium name="US DOE Joint Genome Institute (JGI-PGF)"/>
            <person name="Walter F."/>
            <person name="Albersmeier A."/>
            <person name="Kalinowski J."/>
            <person name="Ruckert C."/>
        </authorList>
    </citation>
    <scope>NUCLEOTIDE SEQUENCE</scope>
    <source>
        <strain evidence="2">KCTC 42731</strain>
    </source>
</reference>
<sequence length="137" mass="15623">MSTLKTRPHDGDVQSFLASIENDVRREDAFTLLSLFSKVTQEPAVMWGDSIVGFGEYRYTNSKGEFSWLLTGFSPRKQNLTLYIMQGFDNYQQQLAKLGKVKTAKSCLYISRLDKIDLVALEDMLMTTVADMRAKYS</sequence>
<dbReference type="Proteomes" id="UP000623842">
    <property type="component" value="Unassembled WGS sequence"/>
</dbReference>
<dbReference type="Pfam" id="PF08818">
    <property type="entry name" value="DUF1801"/>
    <property type="match status" value="1"/>
</dbReference>
<name>A0A919EP92_9GAMM</name>
<protein>
    <recommendedName>
        <fullName evidence="1">YdhG-like domain-containing protein</fullName>
    </recommendedName>
</protein>
<dbReference type="EMBL" id="BNCK01000015">
    <property type="protein sequence ID" value="GHG07644.1"/>
    <property type="molecule type" value="Genomic_DNA"/>
</dbReference>
<dbReference type="InterPro" id="IPR014922">
    <property type="entry name" value="YdhG-like"/>
</dbReference>
<organism evidence="2 3">
    <name type="scientific">Thalassotalea marina</name>
    <dbReference type="NCBI Taxonomy" id="1673741"/>
    <lineage>
        <taxon>Bacteria</taxon>
        <taxon>Pseudomonadati</taxon>
        <taxon>Pseudomonadota</taxon>
        <taxon>Gammaproteobacteria</taxon>
        <taxon>Alteromonadales</taxon>
        <taxon>Colwelliaceae</taxon>
        <taxon>Thalassotalea</taxon>
    </lineage>
</organism>
<comment type="caution">
    <text evidence="2">The sequence shown here is derived from an EMBL/GenBank/DDBJ whole genome shotgun (WGS) entry which is preliminary data.</text>
</comment>
<evidence type="ECO:0000259" key="1">
    <source>
        <dbReference type="Pfam" id="PF08818"/>
    </source>
</evidence>
<evidence type="ECO:0000313" key="3">
    <source>
        <dbReference type="Proteomes" id="UP000623842"/>
    </source>
</evidence>